<dbReference type="SMART" id="SM00304">
    <property type="entry name" value="HAMP"/>
    <property type="match status" value="1"/>
</dbReference>
<dbReference type="Gene3D" id="3.30.565.10">
    <property type="entry name" value="Histidine kinase-like ATPase, C-terminal domain"/>
    <property type="match status" value="1"/>
</dbReference>
<comment type="caution">
    <text evidence="14">The sequence shown here is derived from an EMBL/GenBank/DDBJ whole genome shotgun (WGS) entry which is preliminary data.</text>
</comment>
<keyword evidence="11 12" id="KW-0472">Membrane</keyword>
<dbReference type="Pfam" id="PF06580">
    <property type="entry name" value="His_kinase"/>
    <property type="match status" value="1"/>
</dbReference>
<protein>
    <submittedName>
        <fullName evidence="14">Two-component sensor histidine kinase</fullName>
    </submittedName>
</protein>
<dbReference type="SUPFAM" id="SSF158472">
    <property type="entry name" value="HAMP domain-like"/>
    <property type="match status" value="1"/>
</dbReference>
<accession>A0ABQ4KDT7</accession>
<evidence type="ECO:0000256" key="10">
    <source>
        <dbReference type="ARBA" id="ARBA00023012"/>
    </source>
</evidence>
<gene>
    <name evidence="14" type="ORF">J8TS2_04550</name>
</gene>
<dbReference type="InterPro" id="IPR010559">
    <property type="entry name" value="Sig_transdc_His_kin_internal"/>
</dbReference>
<feature type="transmembrane region" description="Helical" evidence="12">
    <location>
        <begin position="297"/>
        <end position="316"/>
    </location>
</feature>
<evidence type="ECO:0000259" key="13">
    <source>
        <dbReference type="PROSITE" id="PS50885"/>
    </source>
</evidence>
<dbReference type="PANTHER" id="PTHR34220">
    <property type="entry name" value="SENSOR HISTIDINE KINASE YPDA"/>
    <property type="match status" value="1"/>
</dbReference>
<evidence type="ECO:0000256" key="2">
    <source>
        <dbReference type="ARBA" id="ARBA00022475"/>
    </source>
</evidence>
<keyword evidence="7 14" id="KW-0418">Kinase</keyword>
<keyword evidence="2" id="KW-1003">Cell membrane</keyword>
<evidence type="ECO:0000256" key="5">
    <source>
        <dbReference type="ARBA" id="ARBA00022692"/>
    </source>
</evidence>
<keyword evidence="10" id="KW-0902">Two-component regulatory system</keyword>
<evidence type="ECO:0000256" key="9">
    <source>
        <dbReference type="ARBA" id="ARBA00022989"/>
    </source>
</evidence>
<dbReference type="CDD" id="cd06225">
    <property type="entry name" value="HAMP"/>
    <property type="match status" value="1"/>
</dbReference>
<evidence type="ECO:0000313" key="14">
    <source>
        <dbReference type="EMBL" id="GIN56136.1"/>
    </source>
</evidence>
<name>A0ABQ4KDT7_9BACI</name>
<dbReference type="GO" id="GO:0016301">
    <property type="term" value="F:kinase activity"/>
    <property type="evidence" value="ECO:0007669"/>
    <property type="project" value="UniProtKB-KW"/>
</dbReference>
<evidence type="ECO:0000256" key="8">
    <source>
        <dbReference type="ARBA" id="ARBA00022840"/>
    </source>
</evidence>
<dbReference type="RefSeq" id="WP_212965275.1">
    <property type="nucleotide sequence ID" value="NZ_BORB01000002.1"/>
</dbReference>
<dbReference type="InterPro" id="IPR003660">
    <property type="entry name" value="HAMP_dom"/>
</dbReference>
<evidence type="ECO:0000313" key="15">
    <source>
        <dbReference type="Proteomes" id="UP000679950"/>
    </source>
</evidence>
<dbReference type="InterPro" id="IPR036890">
    <property type="entry name" value="HATPase_C_sf"/>
</dbReference>
<evidence type="ECO:0000256" key="11">
    <source>
        <dbReference type="ARBA" id="ARBA00023136"/>
    </source>
</evidence>
<keyword evidence="9 12" id="KW-1133">Transmembrane helix</keyword>
<evidence type="ECO:0000256" key="4">
    <source>
        <dbReference type="ARBA" id="ARBA00022679"/>
    </source>
</evidence>
<dbReference type="InterPro" id="IPR050640">
    <property type="entry name" value="Bact_2-comp_sensor_kinase"/>
</dbReference>
<evidence type="ECO:0000256" key="7">
    <source>
        <dbReference type="ARBA" id="ARBA00022777"/>
    </source>
</evidence>
<evidence type="ECO:0000256" key="3">
    <source>
        <dbReference type="ARBA" id="ARBA00022553"/>
    </source>
</evidence>
<keyword evidence="15" id="KW-1185">Reference proteome</keyword>
<dbReference type="PROSITE" id="PS50885">
    <property type="entry name" value="HAMP"/>
    <property type="match status" value="1"/>
</dbReference>
<dbReference type="Pfam" id="PF00672">
    <property type="entry name" value="HAMP"/>
    <property type="match status" value="1"/>
</dbReference>
<organism evidence="14 15">
    <name type="scientific">Lederbergia ruris</name>
    <dbReference type="NCBI Taxonomy" id="217495"/>
    <lineage>
        <taxon>Bacteria</taxon>
        <taxon>Bacillati</taxon>
        <taxon>Bacillota</taxon>
        <taxon>Bacilli</taxon>
        <taxon>Bacillales</taxon>
        <taxon>Bacillaceae</taxon>
        <taxon>Lederbergia</taxon>
    </lineage>
</organism>
<reference evidence="14 15" key="1">
    <citation type="submission" date="2021-03" db="EMBL/GenBank/DDBJ databases">
        <title>Antimicrobial resistance genes in bacteria isolated from Japanese honey, and their potential for conferring macrolide and lincosamide resistance in the American foulbrood pathogen Paenibacillus larvae.</title>
        <authorList>
            <person name="Okamoto M."/>
            <person name="Kumagai M."/>
            <person name="Kanamori H."/>
            <person name="Takamatsu D."/>
        </authorList>
    </citation>
    <scope>NUCLEOTIDE SEQUENCE [LARGE SCALE GENOMIC DNA]</scope>
    <source>
        <strain evidence="14 15">J8TS2</strain>
    </source>
</reference>
<keyword evidence="4" id="KW-0808">Transferase</keyword>
<comment type="subcellular location">
    <subcellularLocation>
        <location evidence="1">Cell membrane</location>
        <topology evidence="1">Multi-pass membrane protein</topology>
    </subcellularLocation>
</comment>
<evidence type="ECO:0000256" key="6">
    <source>
        <dbReference type="ARBA" id="ARBA00022741"/>
    </source>
</evidence>
<keyword evidence="3" id="KW-0597">Phosphoprotein</keyword>
<keyword evidence="6" id="KW-0547">Nucleotide-binding</keyword>
<keyword evidence="5 12" id="KW-0812">Transmembrane</keyword>
<evidence type="ECO:0000256" key="1">
    <source>
        <dbReference type="ARBA" id="ARBA00004651"/>
    </source>
</evidence>
<dbReference type="Proteomes" id="UP000679950">
    <property type="component" value="Unassembled WGS sequence"/>
</dbReference>
<keyword evidence="8" id="KW-0067">ATP-binding</keyword>
<feature type="domain" description="HAMP" evidence="13">
    <location>
        <begin position="317"/>
        <end position="370"/>
    </location>
</feature>
<sequence length="589" mass="68506">MATKRLKNKIFNRLLLTSSLTIIITVIFLIVLITNYYSDVIVQREMDLNIRTLERVEDYFLNKESDWNGFIRNLYEKEDVIDDLSDALHKEYADYLQHRLDKFMRQNTFIPSNMDTYFYGFFSQDPDVNAVALQSSEYPEIHYLFIYNHGRWKQSIARLSANDELRFQDTGILSVEKLDKTFTKTIQINNPTTLKKMGELTIFYSTEGLEKIVQRENPTVKSSFFLLGRSGQVVYSNNQEIPKQLVRNLPSENNVDQMKQEGQTYFINSITDIGDYSAYTVIPQKELNKLTVVRGTMWILIIAVLIIALTLTYSFMRNYSARIRRIDASIQEVQKGNLAIRIPESKKEDELATIASSFNLMLDELDKYIERVYVLNIKQQQAELKALQSQINPHFLFNTLEVIRMTAVVDGAKTSSKMIYHLSRLLRYSLESKEMVPLQTEIENVQQYLQLVQLQHPDKLTFHVDIPREIEQTPIQRLVLQPIVENYIVHGFQKDKKDNQLEMIAKQELDSIKIIVKDNGKGIPEERLNTILEHINDEEGENMHSIGMKNVHQRLKLKHGKEYGLTIESKENQGTRVTLIIPMGADENV</sequence>
<proteinExistence type="predicted"/>
<dbReference type="Pfam" id="PF02518">
    <property type="entry name" value="HATPase_c"/>
    <property type="match status" value="1"/>
</dbReference>
<dbReference type="EMBL" id="BORB01000002">
    <property type="protein sequence ID" value="GIN56136.1"/>
    <property type="molecule type" value="Genomic_DNA"/>
</dbReference>
<dbReference type="PANTHER" id="PTHR34220:SF11">
    <property type="entry name" value="SENSOR PROTEIN KINASE HPTS"/>
    <property type="match status" value="1"/>
</dbReference>
<evidence type="ECO:0000256" key="12">
    <source>
        <dbReference type="SAM" id="Phobius"/>
    </source>
</evidence>
<feature type="transmembrane region" description="Helical" evidence="12">
    <location>
        <begin position="14"/>
        <end position="37"/>
    </location>
</feature>
<dbReference type="SUPFAM" id="SSF55874">
    <property type="entry name" value="ATPase domain of HSP90 chaperone/DNA topoisomerase II/histidine kinase"/>
    <property type="match status" value="1"/>
</dbReference>
<dbReference type="InterPro" id="IPR003594">
    <property type="entry name" value="HATPase_dom"/>
</dbReference>
<dbReference type="Gene3D" id="6.10.340.10">
    <property type="match status" value="1"/>
</dbReference>